<dbReference type="Gene3D" id="3.30.70.1820">
    <property type="entry name" value="L1 transposable element, RRM domain"/>
    <property type="match status" value="1"/>
</dbReference>
<organism evidence="1 2">
    <name type="scientific">Dreissena polymorpha</name>
    <name type="common">Zebra mussel</name>
    <name type="synonym">Mytilus polymorpha</name>
    <dbReference type="NCBI Taxonomy" id="45954"/>
    <lineage>
        <taxon>Eukaryota</taxon>
        <taxon>Metazoa</taxon>
        <taxon>Spiralia</taxon>
        <taxon>Lophotrochozoa</taxon>
        <taxon>Mollusca</taxon>
        <taxon>Bivalvia</taxon>
        <taxon>Autobranchia</taxon>
        <taxon>Heteroconchia</taxon>
        <taxon>Euheterodonta</taxon>
        <taxon>Imparidentia</taxon>
        <taxon>Neoheterodontei</taxon>
        <taxon>Myida</taxon>
        <taxon>Dreissenoidea</taxon>
        <taxon>Dreissenidae</taxon>
        <taxon>Dreissena</taxon>
    </lineage>
</organism>
<gene>
    <name evidence="1" type="ORF">DPMN_067880</name>
</gene>
<dbReference type="AlphaFoldDB" id="A0A9D3Z0K1"/>
<evidence type="ECO:0000313" key="2">
    <source>
        <dbReference type="Proteomes" id="UP000828390"/>
    </source>
</evidence>
<evidence type="ECO:0000313" key="1">
    <source>
        <dbReference type="EMBL" id="KAH3708430.1"/>
    </source>
</evidence>
<accession>A0A9D3Z0K1</accession>
<reference evidence="1" key="2">
    <citation type="submission" date="2020-11" db="EMBL/GenBank/DDBJ databases">
        <authorList>
            <person name="McCartney M.A."/>
            <person name="Auch B."/>
            <person name="Kono T."/>
            <person name="Mallez S."/>
            <person name="Becker A."/>
            <person name="Gohl D.M."/>
            <person name="Silverstein K.A.T."/>
            <person name="Koren S."/>
            <person name="Bechman K.B."/>
            <person name="Herman A."/>
            <person name="Abrahante J.E."/>
            <person name="Garbe J."/>
        </authorList>
    </citation>
    <scope>NUCLEOTIDE SEQUENCE</scope>
    <source>
        <strain evidence="1">Duluth1</strain>
        <tissue evidence="1">Whole animal</tissue>
    </source>
</reference>
<name>A0A9D3Z0K1_DREPO</name>
<protein>
    <submittedName>
        <fullName evidence="1">Uncharacterized protein</fullName>
    </submittedName>
</protein>
<dbReference type="Proteomes" id="UP000828390">
    <property type="component" value="Unassembled WGS sequence"/>
</dbReference>
<comment type="caution">
    <text evidence="1">The sequence shown here is derived from an EMBL/GenBank/DDBJ whole genome shotgun (WGS) entry which is preliminary data.</text>
</comment>
<proteinExistence type="predicted"/>
<dbReference type="EMBL" id="JAIWYP010000014">
    <property type="protein sequence ID" value="KAH3708430.1"/>
    <property type="molecule type" value="Genomic_DNA"/>
</dbReference>
<sequence>MKFICVDLNIDTSSIYMQRAYRLGAPSRDKSRDQARPLIVCFRDYEDVENILSSAHKLKGKPELGINRDYPNEIVEARSRIWPKFKEMKAANPPRTVHVGYPAKLIVQKKVVLDEFLD</sequence>
<reference evidence="1" key="1">
    <citation type="journal article" date="2019" name="bioRxiv">
        <title>The Genome of the Zebra Mussel, Dreissena polymorpha: A Resource for Invasive Species Research.</title>
        <authorList>
            <person name="McCartney M.A."/>
            <person name="Auch B."/>
            <person name="Kono T."/>
            <person name="Mallez S."/>
            <person name="Zhang Y."/>
            <person name="Obille A."/>
            <person name="Becker A."/>
            <person name="Abrahante J.E."/>
            <person name="Garbe J."/>
            <person name="Badalamenti J.P."/>
            <person name="Herman A."/>
            <person name="Mangelson H."/>
            <person name="Liachko I."/>
            <person name="Sullivan S."/>
            <person name="Sone E.D."/>
            <person name="Koren S."/>
            <person name="Silverstein K.A.T."/>
            <person name="Beckman K.B."/>
            <person name="Gohl D.M."/>
        </authorList>
    </citation>
    <scope>NUCLEOTIDE SEQUENCE</scope>
    <source>
        <strain evidence="1">Duluth1</strain>
        <tissue evidence="1">Whole animal</tissue>
    </source>
</reference>
<keyword evidence="2" id="KW-1185">Reference proteome</keyword>